<accession>A0A2M7G2B0</accession>
<dbReference type="SUPFAM" id="SSF55729">
    <property type="entry name" value="Acyl-CoA N-acyltransferases (Nat)"/>
    <property type="match status" value="1"/>
</dbReference>
<sequence length="139" mass="15584">MSQFQLHENPAEVNPDQVIDLYHLIGGGRPGLEPEKIRLAFSNSTYVAIATLPSGELIGWIRALSDQVSTTWIPEMVVHPEFQTLGVDGLLLDATIAQFKSSMIYFQASYTEFSERIKFFEDRGIKPMPNMIVCGRIGH</sequence>
<organism evidence="1 2">
    <name type="scientific">bacterium (Candidatus Blackallbacteria) CG17_big_fil_post_rev_8_21_14_2_50_48_46</name>
    <dbReference type="NCBI Taxonomy" id="2014261"/>
    <lineage>
        <taxon>Bacteria</taxon>
        <taxon>Candidatus Blackallbacteria</taxon>
    </lineage>
</organism>
<dbReference type="Proteomes" id="UP000231019">
    <property type="component" value="Unassembled WGS sequence"/>
</dbReference>
<reference evidence="1 2" key="1">
    <citation type="submission" date="2017-09" db="EMBL/GenBank/DDBJ databases">
        <title>Depth-based differentiation of microbial function through sediment-hosted aquifers and enrichment of novel symbionts in the deep terrestrial subsurface.</title>
        <authorList>
            <person name="Probst A.J."/>
            <person name="Ladd B."/>
            <person name="Jarett J.K."/>
            <person name="Geller-Mcgrath D.E."/>
            <person name="Sieber C.M."/>
            <person name="Emerson J.B."/>
            <person name="Anantharaman K."/>
            <person name="Thomas B.C."/>
            <person name="Malmstrom R."/>
            <person name="Stieglmeier M."/>
            <person name="Klingl A."/>
            <person name="Woyke T."/>
            <person name="Ryan C.M."/>
            <person name="Banfield J.F."/>
        </authorList>
    </citation>
    <scope>NUCLEOTIDE SEQUENCE [LARGE SCALE GENOMIC DNA]</scope>
    <source>
        <strain evidence="1">CG17_big_fil_post_rev_8_21_14_2_50_48_46</strain>
    </source>
</reference>
<proteinExistence type="predicted"/>
<dbReference type="EMBL" id="PFFQ01000041">
    <property type="protein sequence ID" value="PIW15934.1"/>
    <property type="molecule type" value="Genomic_DNA"/>
</dbReference>
<comment type="caution">
    <text evidence="1">The sequence shown here is derived from an EMBL/GenBank/DDBJ whole genome shotgun (WGS) entry which is preliminary data.</text>
</comment>
<evidence type="ECO:0000313" key="2">
    <source>
        <dbReference type="Proteomes" id="UP000231019"/>
    </source>
</evidence>
<gene>
    <name evidence="1" type="ORF">COW36_14540</name>
</gene>
<dbReference type="Gene3D" id="3.40.630.30">
    <property type="match status" value="1"/>
</dbReference>
<dbReference type="InterPro" id="IPR016181">
    <property type="entry name" value="Acyl_CoA_acyltransferase"/>
</dbReference>
<name>A0A2M7G2B0_9BACT</name>
<evidence type="ECO:0000313" key="1">
    <source>
        <dbReference type="EMBL" id="PIW15934.1"/>
    </source>
</evidence>
<protein>
    <submittedName>
        <fullName evidence="1">Uncharacterized protein</fullName>
    </submittedName>
</protein>
<dbReference type="AlphaFoldDB" id="A0A2M7G2B0"/>